<name>A0A378TYB9_NEIEL</name>
<dbReference type="EMBL" id="UGQW01000002">
    <property type="protein sequence ID" value="STZ67404.1"/>
    <property type="molecule type" value="Genomic_DNA"/>
</dbReference>
<evidence type="ECO:0000313" key="1">
    <source>
        <dbReference type="EMBL" id="STZ67404.1"/>
    </source>
</evidence>
<gene>
    <name evidence="1" type="ORF">NCTC10660_00881</name>
</gene>
<dbReference type="SUPFAM" id="SSF50969">
    <property type="entry name" value="YVTN repeat-like/Quinoprotein amine dehydrogenase"/>
    <property type="match status" value="1"/>
</dbReference>
<dbReference type="AlphaFoldDB" id="A0A378TYB9"/>
<dbReference type="GeneID" id="93351880"/>
<dbReference type="InterPro" id="IPR011044">
    <property type="entry name" value="Quino_amine_DH_bsu"/>
</dbReference>
<protein>
    <submittedName>
        <fullName evidence="1">Uncharacterized protein</fullName>
    </submittedName>
</protein>
<dbReference type="Proteomes" id="UP000254927">
    <property type="component" value="Unassembled WGS sequence"/>
</dbReference>
<accession>A0A378TYB9</accession>
<sequence>MNTLFYMQEQRLYRFSDGRSEPVTCQAVEQYIGNLKQIHRKKEWKTQGSGADFMGIRQEGLDLSDIHPSDSVCTADGRLVYGATLQGGAAIQAKPINDLAQAEGLLLRHTDCTIYDMAYDAAHERLALSLAGDCYGDRHLAVMPLSGNRFQFITEGECRDSNPCFDPKNGNILYYDSCGLAYTDHGTLNSIRSINRLNLSDGELETVLHDEQYDFFMPQPDHAGNLYCIRKPHREEVQKQGNILRDILLIPFKLFKAMFGWLDFFSQRYGGESLRTSGANPAKSKQQSEEERFIEGNLVKVRRRRDKEEQNERYPSAIPKSWQLVKYTPEGGCTVLHSGVMAYTLCPDGGIIYSNGRYIVHATAEGEEKMLTEARWASKLRLQP</sequence>
<evidence type="ECO:0000313" key="2">
    <source>
        <dbReference type="Proteomes" id="UP000254927"/>
    </source>
</evidence>
<proteinExistence type="predicted"/>
<reference evidence="1 2" key="1">
    <citation type="submission" date="2018-06" db="EMBL/GenBank/DDBJ databases">
        <authorList>
            <consortium name="Pathogen Informatics"/>
            <person name="Doyle S."/>
        </authorList>
    </citation>
    <scope>NUCLEOTIDE SEQUENCE [LARGE SCALE GENOMIC DNA]</scope>
    <source>
        <strain evidence="1 2">NCTC10660</strain>
    </source>
</reference>
<organism evidence="1 2">
    <name type="scientific">Neisseria elongata</name>
    <dbReference type="NCBI Taxonomy" id="495"/>
    <lineage>
        <taxon>Bacteria</taxon>
        <taxon>Pseudomonadati</taxon>
        <taxon>Pseudomonadota</taxon>
        <taxon>Betaproteobacteria</taxon>
        <taxon>Neisseriales</taxon>
        <taxon>Neisseriaceae</taxon>
        <taxon>Neisseria</taxon>
    </lineage>
</organism>
<dbReference type="RefSeq" id="WP_074896203.1">
    <property type="nucleotide sequence ID" value="NZ_CP031252.1"/>
</dbReference>